<dbReference type="Gene3D" id="2.60.40.10">
    <property type="entry name" value="Immunoglobulins"/>
    <property type="match status" value="1"/>
</dbReference>
<keyword evidence="6" id="KW-1185">Reference proteome</keyword>
<feature type="domain" description="PA14" evidence="4">
    <location>
        <begin position="450"/>
        <end position="588"/>
    </location>
</feature>
<feature type="non-terminal residue" evidence="5">
    <location>
        <position position="785"/>
    </location>
</feature>
<evidence type="ECO:0000259" key="4">
    <source>
        <dbReference type="PROSITE" id="PS51820"/>
    </source>
</evidence>
<dbReference type="SUPFAM" id="SSF51445">
    <property type="entry name" value="(Trans)glycosidases"/>
    <property type="match status" value="1"/>
</dbReference>
<evidence type="ECO:0000313" key="6">
    <source>
        <dbReference type="Proteomes" id="UP000567293"/>
    </source>
</evidence>
<dbReference type="Pfam" id="PF01915">
    <property type="entry name" value="Glyco_hydro_3_C"/>
    <property type="match status" value="1"/>
</dbReference>
<comment type="caution">
    <text evidence="5">The sequence shown here is derived from an EMBL/GenBank/DDBJ whole genome shotgun (WGS) entry which is preliminary data.</text>
</comment>
<dbReference type="Proteomes" id="UP000567293">
    <property type="component" value="Unassembled WGS sequence"/>
</dbReference>
<dbReference type="Pfam" id="PF07691">
    <property type="entry name" value="PA14"/>
    <property type="match status" value="1"/>
</dbReference>
<dbReference type="InterPro" id="IPR001764">
    <property type="entry name" value="Glyco_hydro_3_N"/>
</dbReference>
<evidence type="ECO:0000256" key="2">
    <source>
        <dbReference type="ARBA" id="ARBA00022729"/>
    </source>
</evidence>
<dbReference type="SUPFAM" id="SSF52279">
    <property type="entry name" value="Beta-D-glucan exohydrolase, C-terminal domain"/>
    <property type="match status" value="1"/>
</dbReference>
<dbReference type="PANTHER" id="PTHR42721:SF3">
    <property type="entry name" value="BETA-D-XYLOSIDASE 5-RELATED"/>
    <property type="match status" value="1"/>
</dbReference>
<dbReference type="InterPro" id="IPR044993">
    <property type="entry name" value="BXL"/>
</dbReference>
<keyword evidence="3 5" id="KW-0378">Hydrolase</keyword>
<dbReference type="InterPro" id="IPR011658">
    <property type="entry name" value="PA14_dom"/>
</dbReference>
<evidence type="ECO:0000313" key="5">
    <source>
        <dbReference type="EMBL" id="MBA0085295.1"/>
    </source>
</evidence>
<dbReference type="GO" id="GO:0046556">
    <property type="term" value="F:alpha-L-arabinofuranosidase activity"/>
    <property type="evidence" value="ECO:0007669"/>
    <property type="project" value="TreeGrafter"/>
</dbReference>
<dbReference type="Gene3D" id="3.40.50.1700">
    <property type="entry name" value="Glycoside hydrolase family 3 C-terminal domain"/>
    <property type="match status" value="2"/>
</dbReference>
<accession>A0A7V8NPU8</accession>
<keyword evidence="2" id="KW-0732">Signal</keyword>
<dbReference type="SMART" id="SM00758">
    <property type="entry name" value="PA14"/>
    <property type="match status" value="1"/>
</dbReference>
<dbReference type="EMBL" id="JACDQQ010000952">
    <property type="protein sequence ID" value="MBA0085295.1"/>
    <property type="molecule type" value="Genomic_DNA"/>
</dbReference>
<dbReference type="Pfam" id="PF00933">
    <property type="entry name" value="Glyco_hydro_3"/>
    <property type="match status" value="1"/>
</dbReference>
<dbReference type="InterPro" id="IPR017853">
    <property type="entry name" value="GH"/>
</dbReference>
<evidence type="ECO:0000256" key="1">
    <source>
        <dbReference type="ARBA" id="ARBA00005336"/>
    </source>
</evidence>
<dbReference type="InterPro" id="IPR037524">
    <property type="entry name" value="PA14/GLEYA"/>
</dbReference>
<dbReference type="InterPro" id="IPR002772">
    <property type="entry name" value="Glyco_hydro_3_C"/>
</dbReference>
<organism evidence="5 6">
    <name type="scientific">Candidatus Acidiferrum panamense</name>
    <dbReference type="NCBI Taxonomy" id="2741543"/>
    <lineage>
        <taxon>Bacteria</taxon>
        <taxon>Pseudomonadati</taxon>
        <taxon>Acidobacteriota</taxon>
        <taxon>Terriglobia</taxon>
        <taxon>Candidatus Acidiferrales</taxon>
        <taxon>Candidatus Acidiferrum</taxon>
    </lineage>
</organism>
<dbReference type="GO" id="GO:0031222">
    <property type="term" value="P:arabinan catabolic process"/>
    <property type="evidence" value="ECO:0007669"/>
    <property type="project" value="TreeGrafter"/>
</dbReference>
<evidence type="ECO:0000256" key="3">
    <source>
        <dbReference type="ARBA" id="ARBA00022801"/>
    </source>
</evidence>
<reference evidence="5" key="1">
    <citation type="submission" date="2020-06" db="EMBL/GenBank/DDBJ databases">
        <title>Legume-microbial interactions unlock mineral nutrients during tropical forest succession.</title>
        <authorList>
            <person name="Epihov D.Z."/>
        </authorList>
    </citation>
    <scope>NUCLEOTIDE SEQUENCE [LARGE SCALE GENOMIC DNA]</scope>
    <source>
        <strain evidence="5">Pan2503</strain>
    </source>
</reference>
<proteinExistence type="inferred from homology"/>
<dbReference type="GO" id="GO:0009044">
    <property type="term" value="F:xylan 1,4-beta-xylosidase activity"/>
    <property type="evidence" value="ECO:0007669"/>
    <property type="project" value="InterPro"/>
</dbReference>
<name>A0A7V8NPU8_9BACT</name>
<comment type="similarity">
    <text evidence="1">Belongs to the glycosyl hydrolase 3 family.</text>
</comment>
<dbReference type="InterPro" id="IPR013783">
    <property type="entry name" value="Ig-like_fold"/>
</dbReference>
<dbReference type="PRINTS" id="PR00133">
    <property type="entry name" value="GLHYDRLASE3"/>
</dbReference>
<protein>
    <submittedName>
        <fullName evidence="5">Glycoside hydrolase family 3 C-terminal domain-containing protein</fullName>
    </submittedName>
</protein>
<dbReference type="PROSITE" id="PS51820">
    <property type="entry name" value="PA14"/>
    <property type="match status" value="1"/>
</dbReference>
<dbReference type="GO" id="GO:0045493">
    <property type="term" value="P:xylan catabolic process"/>
    <property type="evidence" value="ECO:0007669"/>
    <property type="project" value="InterPro"/>
</dbReference>
<dbReference type="PANTHER" id="PTHR42721">
    <property type="entry name" value="SUGAR HYDROLASE-RELATED"/>
    <property type="match status" value="1"/>
</dbReference>
<dbReference type="InterPro" id="IPR036881">
    <property type="entry name" value="Glyco_hydro_3_C_sf"/>
</dbReference>
<dbReference type="SUPFAM" id="SSF56988">
    <property type="entry name" value="Anthrax protective antigen"/>
    <property type="match status" value="1"/>
</dbReference>
<dbReference type="Gene3D" id="3.20.20.300">
    <property type="entry name" value="Glycoside hydrolase, family 3, N-terminal domain"/>
    <property type="match status" value="1"/>
</dbReference>
<sequence length="785" mass="85237">MDASLPLDQRTDDLVSRMTLEEKASQMQDIARAVPRLGIPAYNWWNEGLHGVARAGHATVFPQAIGLAATWDTDLVHRIADVVSTEARAKYNDAIQHGNTGRYFGLTFWSPNINIFRDPRWGRGQETYGEDPFLTSRMGVAFVTGLQGDDPKHLKTVATPKHFAVHSGPETLRHRFDVPVSSHDFADTYAPAFRATVMEGHADSIMCAYNAVDGEPACANHFLLDTLRNKWGFKGYVVSDCWAISDIHQGHGYVLTLEQADALAVMAGTDLSCGPEYAALPFAVQNRLLSSGDVDRAIKHLFEARFRLGMFDPPESVPWSKLSLADNDTPAHRQLALEAARRSIVLLKNERNLLPLKSSIKSIAVVGPNADSLPVLLGNYNGTPSAYTTILDGIRKRFHDAKITTAIGSPLSETSAVTLLHPFLCTGGVLDPTKRATPAPRGDTGCRETEGLPGLQAEYFSNTRLTGDPALKRVDPMINFEWNNISPGPGVPAQNYSVRWSGVLIPPVGGDYRLGVHTDGGSRLFLDGKKTVDDWNPHGARTMTTLVHLEAGHAYPLRMEYFHQSWESTARLLWLPPNLTEEAIDAARKADVVIAVVGLTAELEGEESDNSDPGFFGGDRLSLGLPRLQEQLLESLAATKKPLIVVLTSGSALAVNWAQEHAAAILEAWYPGEEGGTAVADVLSGESNPAGRLPVTFYKSVAQLPPFSSYSMNGRTYRYLAEQPLYPFGYGLSFSSFHYSEAKITPDQVAPGAAVTASARVTNASSVAGDEVVELYLSHPGVDGA</sequence>
<gene>
    <name evidence="5" type="ORF">HRJ53_09880</name>
</gene>
<dbReference type="InterPro" id="IPR036962">
    <property type="entry name" value="Glyco_hydro_3_N_sf"/>
</dbReference>
<dbReference type="AlphaFoldDB" id="A0A7V8NPU8"/>